<dbReference type="InterPro" id="IPR001872">
    <property type="entry name" value="Peptidase_A8"/>
</dbReference>
<evidence type="ECO:0000256" key="9">
    <source>
        <dbReference type="HAMAP-Rule" id="MF_00161"/>
    </source>
</evidence>
<evidence type="ECO:0000256" key="5">
    <source>
        <dbReference type="ARBA" id="ARBA00022750"/>
    </source>
</evidence>
<reference evidence="12 13" key="1">
    <citation type="submission" date="2024-02" db="EMBL/GenBank/DDBJ databases">
        <title>New especies of Spiribacter isolated from saline water.</title>
        <authorList>
            <person name="Leon M.J."/>
            <person name="De La Haba R."/>
            <person name="Sanchez-Porro C."/>
            <person name="Ventosa A."/>
        </authorList>
    </citation>
    <scope>NUCLEOTIDE SEQUENCE [LARGE SCALE GENOMIC DNA]</scope>
    <source>
        <strain evidence="13">ag22IC6-390</strain>
    </source>
</reference>
<dbReference type="HAMAP" id="MF_00161">
    <property type="entry name" value="LspA"/>
    <property type="match status" value="1"/>
</dbReference>
<keyword evidence="4 9" id="KW-0812">Transmembrane</keyword>
<keyword evidence="6 9" id="KW-0378">Hydrolase</keyword>
<evidence type="ECO:0000256" key="8">
    <source>
        <dbReference type="ARBA" id="ARBA00023136"/>
    </source>
</evidence>
<evidence type="ECO:0000256" key="10">
    <source>
        <dbReference type="RuleBase" id="RU000594"/>
    </source>
</evidence>
<evidence type="ECO:0000256" key="1">
    <source>
        <dbReference type="ARBA" id="ARBA00006139"/>
    </source>
</evidence>
<feature type="active site" evidence="9">
    <location>
        <position position="140"/>
    </location>
</feature>
<evidence type="ECO:0000256" key="2">
    <source>
        <dbReference type="ARBA" id="ARBA00022475"/>
    </source>
</evidence>
<dbReference type="EC" id="3.4.23.36" evidence="9"/>
<dbReference type="Pfam" id="PF01252">
    <property type="entry name" value="Peptidase_A8"/>
    <property type="match status" value="1"/>
</dbReference>
<dbReference type="NCBIfam" id="TIGR00077">
    <property type="entry name" value="lspA"/>
    <property type="match status" value="1"/>
</dbReference>
<name>A0ABV3TCV8_9GAMM</name>
<keyword evidence="8 9" id="KW-0472">Membrane</keyword>
<feature type="transmembrane region" description="Helical" evidence="9">
    <location>
        <begin position="66"/>
        <end position="83"/>
    </location>
</feature>
<evidence type="ECO:0000256" key="11">
    <source>
        <dbReference type="RuleBase" id="RU004181"/>
    </source>
</evidence>
<comment type="pathway">
    <text evidence="9">Protein modification; lipoprotein biosynthesis (signal peptide cleavage).</text>
</comment>
<keyword evidence="5 9" id="KW-0064">Aspartyl protease</keyword>
<dbReference type="PANTHER" id="PTHR33695">
    <property type="entry name" value="LIPOPROTEIN SIGNAL PEPTIDASE"/>
    <property type="match status" value="1"/>
</dbReference>
<feature type="transmembrane region" description="Helical" evidence="9">
    <location>
        <begin position="132"/>
        <end position="155"/>
    </location>
</feature>
<evidence type="ECO:0000313" key="13">
    <source>
        <dbReference type="Proteomes" id="UP001556709"/>
    </source>
</evidence>
<evidence type="ECO:0000256" key="3">
    <source>
        <dbReference type="ARBA" id="ARBA00022670"/>
    </source>
</evidence>
<dbReference type="RefSeq" id="WP_367957995.1">
    <property type="nucleotide sequence ID" value="NZ_JBAKFH010000003.1"/>
</dbReference>
<comment type="caution">
    <text evidence="12">The sequence shown here is derived from an EMBL/GenBank/DDBJ whole genome shotgun (WGS) entry which is preliminary data.</text>
</comment>
<gene>
    <name evidence="9 12" type="primary">lspA</name>
    <name evidence="12" type="ORF">V6X73_01965</name>
</gene>
<evidence type="ECO:0000256" key="7">
    <source>
        <dbReference type="ARBA" id="ARBA00022989"/>
    </source>
</evidence>
<comment type="subcellular location">
    <subcellularLocation>
        <location evidence="9">Cell membrane</location>
        <topology evidence="9">Multi-pass membrane protein</topology>
    </subcellularLocation>
</comment>
<protein>
    <recommendedName>
        <fullName evidence="9">Lipoprotein signal peptidase</fullName>
        <ecNumber evidence="9">3.4.23.36</ecNumber>
    </recommendedName>
    <alternativeName>
        <fullName evidence="9">Prolipoprotein signal peptidase</fullName>
    </alternativeName>
    <alternativeName>
        <fullName evidence="9">Signal peptidase II</fullName>
        <shortName evidence="9">SPase II</shortName>
    </alternativeName>
</protein>
<feature type="active site" evidence="9">
    <location>
        <position position="122"/>
    </location>
</feature>
<comment type="catalytic activity">
    <reaction evidence="9 10">
        <text>Release of signal peptides from bacterial membrane prolipoproteins. Hydrolyzes -Xaa-Yaa-Zaa-|-(S,diacylglyceryl)Cys-, in which Xaa is hydrophobic (preferably Leu), and Yaa (Ala or Ser) and Zaa (Gly or Ala) have small, neutral side chains.</text>
        <dbReference type="EC" id="3.4.23.36"/>
    </reaction>
</comment>
<dbReference type="Proteomes" id="UP001556709">
    <property type="component" value="Unassembled WGS sequence"/>
</dbReference>
<evidence type="ECO:0000256" key="4">
    <source>
        <dbReference type="ARBA" id="ARBA00022692"/>
    </source>
</evidence>
<dbReference type="GO" id="GO:0004190">
    <property type="term" value="F:aspartic-type endopeptidase activity"/>
    <property type="evidence" value="ECO:0007669"/>
    <property type="project" value="UniProtKB-EC"/>
</dbReference>
<feature type="transmembrane region" description="Helical" evidence="9">
    <location>
        <begin position="6"/>
        <end position="25"/>
    </location>
</feature>
<accession>A0ABV3TCV8</accession>
<sequence>MRQASTGLPLGLGVAVAVLIADQLAKRLAIEMLDPYQPVALLPVLNLTLAFNPGAAFSLLADEGGWQRWALAAVALAVSAYLVHWLKTLPAVDRLQAVGLGGILGGALGNMVDRLWLGAVVDFIDLHVAGWHWPAFNVADSAITVGVGAVIVCVLRDHRRERRAQR</sequence>
<proteinExistence type="inferred from homology"/>
<keyword evidence="2 9" id="KW-1003">Cell membrane</keyword>
<evidence type="ECO:0000313" key="12">
    <source>
        <dbReference type="EMBL" id="MEX0468504.1"/>
    </source>
</evidence>
<dbReference type="PANTHER" id="PTHR33695:SF1">
    <property type="entry name" value="LIPOPROTEIN SIGNAL PEPTIDASE"/>
    <property type="match status" value="1"/>
</dbReference>
<comment type="function">
    <text evidence="9 10">This protein specifically catalyzes the removal of signal peptides from prolipoproteins.</text>
</comment>
<dbReference type="EMBL" id="JBAKFM010000001">
    <property type="protein sequence ID" value="MEX0468504.1"/>
    <property type="molecule type" value="Genomic_DNA"/>
</dbReference>
<keyword evidence="7 9" id="KW-1133">Transmembrane helix</keyword>
<evidence type="ECO:0000256" key="6">
    <source>
        <dbReference type="ARBA" id="ARBA00022801"/>
    </source>
</evidence>
<comment type="similarity">
    <text evidence="1 9 11">Belongs to the peptidase A8 family.</text>
</comment>
<dbReference type="PROSITE" id="PS00855">
    <property type="entry name" value="SPASE_II"/>
    <property type="match status" value="1"/>
</dbReference>
<keyword evidence="3 9" id="KW-0645">Protease</keyword>
<organism evidence="12 13">
    <name type="scientific">Spiribacter pallidus</name>
    <dbReference type="NCBI Taxonomy" id="1987936"/>
    <lineage>
        <taxon>Bacteria</taxon>
        <taxon>Pseudomonadati</taxon>
        <taxon>Pseudomonadota</taxon>
        <taxon>Gammaproteobacteria</taxon>
        <taxon>Chromatiales</taxon>
        <taxon>Ectothiorhodospiraceae</taxon>
        <taxon>Spiribacter</taxon>
    </lineage>
</organism>
<feature type="transmembrane region" description="Helical" evidence="9">
    <location>
        <begin position="37"/>
        <end position="60"/>
    </location>
</feature>
<keyword evidence="13" id="KW-1185">Reference proteome</keyword>
<dbReference type="PRINTS" id="PR00781">
    <property type="entry name" value="LIPOSIGPTASE"/>
</dbReference>